<name>Q8J1H0_9PEZI</name>
<dbReference type="AlphaFoldDB" id="Q8J1H0"/>
<organism evidence="2">
    <name type="scientific">Cryphonectria radicalis</name>
    <dbReference type="NCBI Taxonomy" id="40262"/>
    <lineage>
        <taxon>Eukaryota</taxon>
        <taxon>Fungi</taxon>
        <taxon>Dikarya</taxon>
        <taxon>Ascomycota</taxon>
        <taxon>Pezizomycotina</taxon>
        <taxon>Sordariomycetes</taxon>
        <taxon>Sordariomycetidae</taxon>
        <taxon>Diaporthales</taxon>
        <taxon>Cryphonectriaceae</taxon>
        <taxon>Cryphonectria-Endothia species complex</taxon>
        <taxon>Cryphonectria</taxon>
    </lineage>
</organism>
<proteinExistence type="predicted"/>
<feature type="region of interest" description="Disordered" evidence="1">
    <location>
        <begin position="1"/>
        <end position="20"/>
    </location>
</feature>
<feature type="compositionally biased region" description="Polar residues" evidence="1">
    <location>
        <begin position="1"/>
        <end position="12"/>
    </location>
</feature>
<feature type="non-terminal residue" evidence="2">
    <location>
        <position position="41"/>
    </location>
</feature>
<dbReference type="EMBL" id="AH011606">
    <property type="protein sequence ID" value="AAM20836.2"/>
    <property type="molecule type" value="Genomic_DNA"/>
</dbReference>
<reference evidence="2" key="1">
    <citation type="journal article" date="2002" name="Sydowia">
        <title>A new species of Cryphonectria from South Africa and Australia, pathogenic to Eucalyptus.</title>
        <authorList>
            <person name="Venter M."/>
            <person name="Myburg H."/>
            <person name="Wingfield B.D."/>
            <person name="Coutinho T.A."/>
            <person name="Wingfield M.J."/>
        </authorList>
    </citation>
    <scope>NUCLEOTIDE SEQUENCE</scope>
    <source>
        <strain evidence="2">CRY1564/E83</strain>
    </source>
</reference>
<protein>
    <submittedName>
        <fullName evidence="2">Beta tubulin</fullName>
    </submittedName>
</protein>
<sequence length="41" mass="4579">LADQPHSYNGTSELIPPPPSPDFWHRRTFLFLPTTSSLASP</sequence>
<evidence type="ECO:0000313" key="2">
    <source>
        <dbReference type="EMBL" id="AAM20836.2"/>
    </source>
</evidence>
<feature type="non-terminal residue" evidence="2">
    <location>
        <position position="1"/>
    </location>
</feature>
<evidence type="ECO:0000256" key="1">
    <source>
        <dbReference type="SAM" id="MobiDB-lite"/>
    </source>
</evidence>
<accession>Q8J1H0</accession>